<dbReference type="OrthoDB" id="4949679at2759"/>
<name>A0A014NZU5_9HYPO</name>
<proteinExistence type="predicted"/>
<evidence type="ECO:0000313" key="2">
    <source>
        <dbReference type="EMBL" id="EXU94476.1"/>
    </source>
</evidence>
<accession>A0A014NZU5</accession>
<sequence length="202" mass="23250">MLWTTKQPTQTTTVTVGGDDDVGRLSLSRHVSEISTNTLTVLQAPESTSVLRLCRQPLTQHKLLVQLQSVLEAACYEFGKYLMPDIFRRRGWDCAESLELNRCAREFQQWSFSDVESANKPRDELFRSISNIRHTAVHRLRVSVDAMEQFFNDAETLLLLLGDDARRRGITMLRQESRMITAKTKESKHPLHSAGQQRMMER</sequence>
<gene>
    <name evidence="2" type="ORF">X797_012452</name>
</gene>
<comment type="caution">
    <text evidence="2">The sequence shown here is derived from an EMBL/GenBank/DDBJ whole genome shotgun (WGS) entry which is preliminary data.</text>
</comment>
<dbReference type="HOGENOM" id="CLU_1354920_0_0_1"/>
<reference evidence="2 3" key="1">
    <citation type="submission" date="2014-02" db="EMBL/GenBank/DDBJ databases">
        <title>The genome sequence of the entomopathogenic fungus Metarhizium robertsii ARSEF 2575.</title>
        <authorList>
            <person name="Giuliano Garisto Donzelli B."/>
            <person name="Roe B.A."/>
            <person name="Macmil S.L."/>
            <person name="Krasnoff S.B."/>
            <person name="Gibson D.M."/>
        </authorList>
    </citation>
    <scope>NUCLEOTIDE SEQUENCE [LARGE SCALE GENOMIC DNA]</scope>
    <source>
        <strain evidence="2 3">ARSEF 2575</strain>
    </source>
</reference>
<feature type="region of interest" description="Disordered" evidence="1">
    <location>
        <begin position="181"/>
        <end position="202"/>
    </location>
</feature>
<dbReference type="AlphaFoldDB" id="A0A014NZU5"/>
<dbReference type="Proteomes" id="UP000030151">
    <property type="component" value="Unassembled WGS sequence"/>
</dbReference>
<organism evidence="2 3">
    <name type="scientific">Metarhizium robertsii</name>
    <dbReference type="NCBI Taxonomy" id="568076"/>
    <lineage>
        <taxon>Eukaryota</taxon>
        <taxon>Fungi</taxon>
        <taxon>Dikarya</taxon>
        <taxon>Ascomycota</taxon>
        <taxon>Pezizomycotina</taxon>
        <taxon>Sordariomycetes</taxon>
        <taxon>Hypocreomycetidae</taxon>
        <taxon>Hypocreales</taxon>
        <taxon>Clavicipitaceae</taxon>
        <taxon>Metarhizium</taxon>
    </lineage>
</organism>
<evidence type="ECO:0000313" key="3">
    <source>
        <dbReference type="Proteomes" id="UP000030151"/>
    </source>
</evidence>
<dbReference type="EMBL" id="JELW01000319">
    <property type="protein sequence ID" value="EXU94476.1"/>
    <property type="molecule type" value="Genomic_DNA"/>
</dbReference>
<protein>
    <submittedName>
        <fullName evidence="2">Uncharacterized protein</fullName>
    </submittedName>
</protein>
<evidence type="ECO:0000256" key="1">
    <source>
        <dbReference type="SAM" id="MobiDB-lite"/>
    </source>
</evidence>